<organism evidence="3">
    <name type="scientific">Laccaria bicolor (strain S238N-H82 / ATCC MYA-4686)</name>
    <name type="common">Bicoloured deceiver</name>
    <name type="synonym">Laccaria laccata var. bicolor</name>
    <dbReference type="NCBI Taxonomy" id="486041"/>
    <lineage>
        <taxon>Eukaryota</taxon>
        <taxon>Fungi</taxon>
        <taxon>Dikarya</taxon>
        <taxon>Basidiomycota</taxon>
        <taxon>Agaricomycotina</taxon>
        <taxon>Agaricomycetes</taxon>
        <taxon>Agaricomycetidae</taxon>
        <taxon>Agaricales</taxon>
        <taxon>Agaricineae</taxon>
        <taxon>Hydnangiaceae</taxon>
        <taxon>Laccaria</taxon>
    </lineage>
</organism>
<dbReference type="Proteomes" id="UP000001194">
    <property type="component" value="Unassembled WGS sequence"/>
</dbReference>
<dbReference type="GO" id="GO:0005730">
    <property type="term" value="C:nucleolus"/>
    <property type="evidence" value="ECO:0007669"/>
    <property type="project" value="TreeGrafter"/>
</dbReference>
<feature type="region of interest" description="Disordered" evidence="1">
    <location>
        <begin position="509"/>
        <end position="528"/>
    </location>
</feature>
<evidence type="ECO:0000313" key="2">
    <source>
        <dbReference type="EMBL" id="EDR00965.1"/>
    </source>
</evidence>
<gene>
    <name evidence="2" type="ORF">LACBIDRAFT_295661</name>
</gene>
<dbReference type="OrthoDB" id="4349954at2759"/>
<keyword evidence="3" id="KW-1185">Reference proteome</keyword>
<dbReference type="InterPro" id="IPR042859">
    <property type="entry name" value="NOL11"/>
</dbReference>
<dbReference type="EMBL" id="DS547144">
    <property type="protein sequence ID" value="EDR00965.1"/>
    <property type="molecule type" value="Genomic_DNA"/>
</dbReference>
<dbReference type="RefSeq" id="XP_001888360.1">
    <property type="nucleotide sequence ID" value="XM_001888325.1"/>
</dbReference>
<protein>
    <submittedName>
        <fullName evidence="2">Predicted protein</fullName>
    </submittedName>
</protein>
<sequence length="546" mass="61430">MQILHRRSQARHVAPQGASVFFEEGTDGTWHSYQLSTSPPSDDQQLSQLSPPFQLTGLSFISSPTLKQSISLLALTSSHVLLSGVSPTSPSEIILLLWDLQYSILLTSQTLPIPSVLAPNPLQLRLVPASTISSKEAQNQTLQDQALLLLSPSGKTADKMQSTSSVIVVSYAIPHTSTIAAAMGKAASSKQWIRNTPTTQTQPADVARTKLLETMQHNQWCNQAISELHICQRCTQHCSLNVNKKQQSPSFTIVVFTRGAEVPTREKGGVQWHGRWRQRPPYRPESQERLAFTTVLDLPESEIVECLRVVAVYHREQHSADAMEVDSHPATSIPSLPSFLSLCTTYPTSQKYLLLALRQHLREIEDIMCVAQVLDDWVSKWGARRAAGEERLLPSKKDIRKNEHGMWVVVGRKDAGKKQDELLPLEKVLYQLCPLKHCLHRYQVVAFLQTLMDASFLSLLQHPPAHQILKHLRAQLEPEVVFAEMVEQLRGPLEPFAVGHEKALKEAAIPEKERKKEREKGDWRQRKNDKAMRTDIGVYQLEELVL</sequence>
<evidence type="ECO:0000256" key="1">
    <source>
        <dbReference type="SAM" id="MobiDB-lite"/>
    </source>
</evidence>
<dbReference type="KEGG" id="lbc:LACBIDRAFT_295661"/>
<name>B0DWN1_LACBS</name>
<evidence type="ECO:0000313" key="3">
    <source>
        <dbReference type="Proteomes" id="UP000001194"/>
    </source>
</evidence>
<dbReference type="AlphaFoldDB" id="B0DWN1"/>
<dbReference type="InParanoid" id="B0DWN1"/>
<dbReference type="STRING" id="486041.B0DWN1"/>
<dbReference type="PANTHER" id="PTHR15633">
    <property type="entry name" value="NUCLEOLAR PROTEIN 11"/>
    <property type="match status" value="1"/>
</dbReference>
<dbReference type="HOGENOM" id="CLU_009534_0_0_1"/>
<proteinExistence type="predicted"/>
<accession>B0DWN1</accession>
<reference evidence="2 3" key="1">
    <citation type="journal article" date="2008" name="Nature">
        <title>The genome of Laccaria bicolor provides insights into mycorrhizal symbiosis.</title>
        <authorList>
            <person name="Martin F."/>
            <person name="Aerts A."/>
            <person name="Ahren D."/>
            <person name="Brun A."/>
            <person name="Danchin E.G.J."/>
            <person name="Duchaussoy F."/>
            <person name="Gibon J."/>
            <person name="Kohler A."/>
            <person name="Lindquist E."/>
            <person name="Pereda V."/>
            <person name="Salamov A."/>
            <person name="Shapiro H.J."/>
            <person name="Wuyts J."/>
            <person name="Blaudez D."/>
            <person name="Buee M."/>
            <person name="Brokstein P."/>
            <person name="Canbaeck B."/>
            <person name="Cohen D."/>
            <person name="Courty P.E."/>
            <person name="Coutinho P.M."/>
            <person name="Delaruelle C."/>
            <person name="Detter J.C."/>
            <person name="Deveau A."/>
            <person name="DiFazio S."/>
            <person name="Duplessis S."/>
            <person name="Fraissinet-Tachet L."/>
            <person name="Lucic E."/>
            <person name="Frey-Klett P."/>
            <person name="Fourrey C."/>
            <person name="Feussner I."/>
            <person name="Gay G."/>
            <person name="Grimwood J."/>
            <person name="Hoegger P.J."/>
            <person name="Jain P."/>
            <person name="Kilaru S."/>
            <person name="Labbe J."/>
            <person name="Lin Y.C."/>
            <person name="Legue V."/>
            <person name="Le Tacon F."/>
            <person name="Marmeisse R."/>
            <person name="Melayah D."/>
            <person name="Montanini B."/>
            <person name="Muratet M."/>
            <person name="Nehls U."/>
            <person name="Niculita-Hirzel H."/>
            <person name="Oudot-Le Secq M.P."/>
            <person name="Peter M."/>
            <person name="Quesneville H."/>
            <person name="Rajashekar B."/>
            <person name="Reich M."/>
            <person name="Rouhier N."/>
            <person name="Schmutz J."/>
            <person name="Yin T."/>
            <person name="Chalot M."/>
            <person name="Henrissat B."/>
            <person name="Kuees U."/>
            <person name="Lucas S."/>
            <person name="Van de Peer Y."/>
            <person name="Podila G.K."/>
            <person name="Polle A."/>
            <person name="Pukkila P.J."/>
            <person name="Richardson P.M."/>
            <person name="Rouze P."/>
            <person name="Sanders I.R."/>
            <person name="Stajich J.E."/>
            <person name="Tunlid A."/>
            <person name="Tuskan G."/>
            <person name="Grigoriev I.V."/>
        </authorList>
    </citation>
    <scope>NUCLEOTIDE SEQUENCE [LARGE SCALE GENOMIC DNA]</scope>
    <source>
        <strain evidence="3">S238N-H82 / ATCC MYA-4686</strain>
    </source>
</reference>
<dbReference type="GeneID" id="6084051"/>
<dbReference type="GO" id="GO:0003723">
    <property type="term" value="F:RNA binding"/>
    <property type="evidence" value="ECO:0007669"/>
    <property type="project" value="TreeGrafter"/>
</dbReference>
<dbReference type="GO" id="GO:0030490">
    <property type="term" value="P:maturation of SSU-rRNA"/>
    <property type="evidence" value="ECO:0007669"/>
    <property type="project" value="InterPro"/>
</dbReference>
<dbReference type="PANTHER" id="PTHR15633:SF2">
    <property type="entry name" value="NUCLEOLAR PROTEIN 11"/>
    <property type="match status" value="1"/>
</dbReference>